<evidence type="ECO:0000313" key="2">
    <source>
        <dbReference type="Proteomes" id="UP000235220"/>
    </source>
</evidence>
<dbReference type="InterPro" id="IPR012337">
    <property type="entry name" value="RNaseH-like_sf"/>
</dbReference>
<feature type="domain" description="RNase H type-1" evidence="1">
    <location>
        <begin position="62"/>
        <end position="183"/>
    </location>
</feature>
<dbReference type="GO" id="GO:0004523">
    <property type="term" value="F:RNA-DNA hybrid ribonuclease activity"/>
    <property type="evidence" value="ECO:0007669"/>
    <property type="project" value="InterPro"/>
</dbReference>
<dbReference type="InterPro" id="IPR002156">
    <property type="entry name" value="RNaseH_domain"/>
</dbReference>
<dbReference type="RefSeq" id="XP_035545025.1">
    <property type="nucleotide sequence ID" value="XM_035689132.1"/>
</dbReference>
<dbReference type="InterPro" id="IPR036397">
    <property type="entry name" value="RNaseH_sf"/>
</dbReference>
<protein>
    <submittedName>
        <fullName evidence="3">Uncharacterized protein LOC109012945</fullName>
    </submittedName>
</protein>
<dbReference type="InterPro" id="IPR044730">
    <property type="entry name" value="RNase_H-like_dom_plant"/>
</dbReference>
<dbReference type="Proteomes" id="UP000235220">
    <property type="component" value="Chromosome 4"/>
</dbReference>
<organism evidence="2 3">
    <name type="scientific">Juglans regia</name>
    <name type="common">English walnut</name>
    <dbReference type="NCBI Taxonomy" id="51240"/>
    <lineage>
        <taxon>Eukaryota</taxon>
        <taxon>Viridiplantae</taxon>
        <taxon>Streptophyta</taxon>
        <taxon>Embryophyta</taxon>
        <taxon>Tracheophyta</taxon>
        <taxon>Spermatophyta</taxon>
        <taxon>Magnoliopsida</taxon>
        <taxon>eudicotyledons</taxon>
        <taxon>Gunneridae</taxon>
        <taxon>Pentapetalae</taxon>
        <taxon>rosids</taxon>
        <taxon>fabids</taxon>
        <taxon>Fagales</taxon>
        <taxon>Juglandaceae</taxon>
        <taxon>Juglans</taxon>
    </lineage>
</organism>
<dbReference type="PANTHER" id="PTHR47074">
    <property type="entry name" value="BNAC02G40300D PROTEIN"/>
    <property type="match status" value="1"/>
</dbReference>
<gene>
    <name evidence="3" type="primary">LOC109012945</name>
</gene>
<dbReference type="KEGG" id="jre:109012945"/>
<proteinExistence type="predicted"/>
<dbReference type="InParanoid" id="A0A6P9E9X5"/>
<evidence type="ECO:0000259" key="1">
    <source>
        <dbReference type="Pfam" id="PF13456"/>
    </source>
</evidence>
<dbReference type="SUPFAM" id="SSF53098">
    <property type="entry name" value="Ribonuclease H-like"/>
    <property type="match status" value="1"/>
</dbReference>
<dbReference type="GeneID" id="109012945"/>
<accession>A0A6P9E9X5</accession>
<dbReference type="PANTHER" id="PTHR47074:SF48">
    <property type="entry name" value="POLYNUCLEOTIDYL TRANSFERASE, RIBONUCLEASE H-LIKE SUPERFAMILY PROTEIN"/>
    <property type="match status" value="1"/>
</dbReference>
<dbReference type="GO" id="GO:0003676">
    <property type="term" value="F:nucleic acid binding"/>
    <property type="evidence" value="ECO:0007669"/>
    <property type="project" value="InterPro"/>
</dbReference>
<dbReference type="Pfam" id="PF13456">
    <property type="entry name" value="RVT_3"/>
    <property type="match status" value="1"/>
</dbReference>
<dbReference type="CDD" id="cd06222">
    <property type="entry name" value="RNase_H_like"/>
    <property type="match status" value="1"/>
</dbReference>
<keyword evidence="2" id="KW-1185">Reference proteome</keyword>
<evidence type="ECO:0000313" key="3">
    <source>
        <dbReference type="RefSeq" id="XP_035545025.1"/>
    </source>
</evidence>
<dbReference type="AlphaFoldDB" id="A0A6P9E9X5"/>
<dbReference type="InterPro" id="IPR052929">
    <property type="entry name" value="RNase_H-like_EbsB-rel"/>
</dbReference>
<name>A0A6P9E9X5_JUGRE</name>
<dbReference type="Gene3D" id="3.30.420.10">
    <property type="entry name" value="Ribonuclease H-like superfamily/Ribonuclease H"/>
    <property type="match status" value="1"/>
</dbReference>
<reference evidence="3" key="1">
    <citation type="submission" date="2025-08" db="UniProtKB">
        <authorList>
            <consortium name="RefSeq"/>
        </authorList>
    </citation>
    <scope>IDENTIFICATION</scope>
    <source>
        <tissue evidence="3">Leaves</tissue>
    </source>
</reference>
<dbReference type="OrthoDB" id="1166192at2759"/>
<sequence>MKREEYDLLALWEKLTGKLSESELEEVAVALQMNKAALRSNEEGGSRTLRWEKPRKGFVKANWDAAVERKQRKVGIGVVIRDEDGELLVAVEGQKFNTNQPAEAEAQALWKAMVICRDLRLEKVIFEGDAHVIVKAVNNASEDYSVYGSLIEGIKQLLKGRTNWIVEYTHRSNNVAAHTLAKESLFLQTELVWIEDIPDSIQRIVERECYCIE</sequence>